<dbReference type="CDD" id="cd07185">
    <property type="entry name" value="OmpA_C-like"/>
    <property type="match status" value="1"/>
</dbReference>
<comment type="similarity">
    <text evidence="2">Belongs to the MotB family.</text>
</comment>
<sequence length="263" mass="29371">MAQKCPPCVQKVPEYMSTYGDFITLLLCFFIAIYQPPTPVKVSEMRIMLSPFQGSRGIMPGGNTLSKQKLEDMGLTVEAMPAEVKGKVQSKEKYQVKQIFEDEIKKKKIKITEEERGIVISLIGDGYYAPGSAKLTEQGRTILTKISDVLGRMDSYTRIEGYADDEMTARPQGEFYESAWELAAQRAINALRFLEEKNDVPAEKLSAATFGKTRQLTQSGTPEARALNRRIDVIILSGKNQTRSYKDSALPEGRVPQTETSVP</sequence>
<organism evidence="11 12">
    <name type="scientific">Turneriella parva (strain ATCC BAA-1111 / DSM 21527 / NCTC 11395 / H)</name>
    <name type="common">Leptospira parva</name>
    <dbReference type="NCBI Taxonomy" id="869212"/>
    <lineage>
        <taxon>Bacteria</taxon>
        <taxon>Pseudomonadati</taxon>
        <taxon>Spirochaetota</taxon>
        <taxon>Spirochaetia</taxon>
        <taxon>Leptospirales</taxon>
        <taxon>Leptospiraceae</taxon>
        <taxon>Turneriella</taxon>
    </lineage>
</organism>
<dbReference type="InterPro" id="IPR036737">
    <property type="entry name" value="OmpA-like_sf"/>
</dbReference>
<evidence type="ECO:0000313" key="12">
    <source>
        <dbReference type="Proteomes" id="UP000006048"/>
    </source>
</evidence>
<evidence type="ECO:0000313" key="11">
    <source>
        <dbReference type="EMBL" id="AFM11047.1"/>
    </source>
</evidence>
<evidence type="ECO:0000256" key="8">
    <source>
        <dbReference type="SAM" id="MobiDB-lite"/>
    </source>
</evidence>
<feature type="transmembrane region" description="Helical" evidence="9">
    <location>
        <begin position="12"/>
        <end position="34"/>
    </location>
</feature>
<evidence type="ECO:0000256" key="5">
    <source>
        <dbReference type="ARBA" id="ARBA00022989"/>
    </source>
</evidence>
<name>I4B190_TURPD</name>
<dbReference type="EMBL" id="CP002959">
    <property type="protein sequence ID" value="AFM11047.1"/>
    <property type="molecule type" value="Genomic_DNA"/>
</dbReference>
<keyword evidence="6 7" id="KW-0472">Membrane</keyword>
<dbReference type="HOGENOM" id="CLU_016890_0_1_12"/>
<dbReference type="PANTHER" id="PTHR30329:SF21">
    <property type="entry name" value="LIPOPROTEIN YIAD-RELATED"/>
    <property type="match status" value="1"/>
</dbReference>
<evidence type="ECO:0000259" key="10">
    <source>
        <dbReference type="PROSITE" id="PS51123"/>
    </source>
</evidence>
<keyword evidence="12" id="KW-1185">Reference proteome</keyword>
<accession>I4B190</accession>
<dbReference type="GO" id="GO:0005886">
    <property type="term" value="C:plasma membrane"/>
    <property type="evidence" value="ECO:0007669"/>
    <property type="project" value="UniProtKB-SubCell"/>
</dbReference>
<evidence type="ECO:0000256" key="4">
    <source>
        <dbReference type="ARBA" id="ARBA00022692"/>
    </source>
</evidence>
<feature type="region of interest" description="Disordered" evidence="8">
    <location>
        <begin position="241"/>
        <end position="263"/>
    </location>
</feature>
<dbReference type="AlphaFoldDB" id="I4B190"/>
<dbReference type="PANTHER" id="PTHR30329">
    <property type="entry name" value="STATOR ELEMENT OF FLAGELLAR MOTOR COMPLEX"/>
    <property type="match status" value="1"/>
</dbReference>
<evidence type="ECO:0000256" key="6">
    <source>
        <dbReference type="ARBA" id="ARBA00023136"/>
    </source>
</evidence>
<keyword evidence="3" id="KW-1003">Cell membrane</keyword>
<dbReference type="InterPro" id="IPR050330">
    <property type="entry name" value="Bact_OuterMem_StrucFunc"/>
</dbReference>
<dbReference type="Gene3D" id="3.30.1330.60">
    <property type="entry name" value="OmpA-like domain"/>
    <property type="match status" value="1"/>
</dbReference>
<dbReference type="Proteomes" id="UP000006048">
    <property type="component" value="Chromosome"/>
</dbReference>
<evidence type="ECO:0000256" key="1">
    <source>
        <dbReference type="ARBA" id="ARBA00004162"/>
    </source>
</evidence>
<evidence type="ECO:0000256" key="7">
    <source>
        <dbReference type="PROSITE-ProRule" id="PRU00473"/>
    </source>
</evidence>
<dbReference type="InterPro" id="IPR006665">
    <property type="entry name" value="OmpA-like"/>
</dbReference>
<dbReference type="RefSeq" id="WP_014801567.1">
    <property type="nucleotide sequence ID" value="NC_018020.1"/>
</dbReference>
<dbReference type="STRING" id="869212.Turpa_0391"/>
<dbReference type="Pfam" id="PF13677">
    <property type="entry name" value="MotB_plug"/>
    <property type="match status" value="1"/>
</dbReference>
<keyword evidence="4 9" id="KW-0812">Transmembrane</keyword>
<proteinExistence type="inferred from homology"/>
<reference evidence="11 12" key="1">
    <citation type="submission" date="2012-06" db="EMBL/GenBank/DDBJ databases">
        <title>The complete chromosome of genome of Turneriella parva DSM 21527.</title>
        <authorList>
            <consortium name="US DOE Joint Genome Institute (JGI-PGF)"/>
            <person name="Lucas S."/>
            <person name="Han J."/>
            <person name="Lapidus A."/>
            <person name="Bruce D."/>
            <person name="Goodwin L."/>
            <person name="Pitluck S."/>
            <person name="Peters L."/>
            <person name="Kyrpides N."/>
            <person name="Mavromatis K."/>
            <person name="Ivanova N."/>
            <person name="Mikhailova N."/>
            <person name="Chertkov O."/>
            <person name="Detter J.C."/>
            <person name="Tapia R."/>
            <person name="Han C."/>
            <person name="Land M."/>
            <person name="Hauser L."/>
            <person name="Markowitz V."/>
            <person name="Cheng J.-F."/>
            <person name="Hugenholtz P."/>
            <person name="Woyke T."/>
            <person name="Wu D."/>
            <person name="Gronow S."/>
            <person name="Wellnitz S."/>
            <person name="Brambilla E."/>
            <person name="Klenk H.-P."/>
            <person name="Eisen J.A."/>
        </authorList>
    </citation>
    <scope>NUCLEOTIDE SEQUENCE [LARGE SCALE GENOMIC DNA]</scope>
    <source>
        <strain evidence="12">ATCC BAA-1111 / DSM 21527 / NCTC 11395 / H</strain>
    </source>
</reference>
<dbReference type="PROSITE" id="PS51123">
    <property type="entry name" value="OMPA_2"/>
    <property type="match status" value="1"/>
</dbReference>
<evidence type="ECO:0000256" key="3">
    <source>
        <dbReference type="ARBA" id="ARBA00022475"/>
    </source>
</evidence>
<feature type="domain" description="OmpA-like" evidence="10">
    <location>
        <begin position="115"/>
        <end position="239"/>
    </location>
</feature>
<keyword evidence="5 9" id="KW-1133">Transmembrane helix</keyword>
<dbReference type="SUPFAM" id="SSF103088">
    <property type="entry name" value="OmpA-like"/>
    <property type="match status" value="1"/>
</dbReference>
<dbReference type="KEGG" id="tpx:Turpa_0391"/>
<comment type="subcellular location">
    <subcellularLocation>
        <location evidence="1">Cell membrane</location>
        <topology evidence="1">Single-pass membrane protein</topology>
    </subcellularLocation>
</comment>
<evidence type="ECO:0000256" key="2">
    <source>
        <dbReference type="ARBA" id="ARBA00008914"/>
    </source>
</evidence>
<evidence type="ECO:0000256" key="9">
    <source>
        <dbReference type="SAM" id="Phobius"/>
    </source>
</evidence>
<protein>
    <submittedName>
        <fullName evidence="11">OmpA/MotB domain protein</fullName>
    </submittedName>
</protein>
<dbReference type="OrthoDB" id="9815217at2"/>
<gene>
    <name evidence="11" type="ordered locus">Turpa_0391</name>
</gene>
<dbReference type="Pfam" id="PF00691">
    <property type="entry name" value="OmpA"/>
    <property type="match status" value="1"/>
</dbReference>
<dbReference type="InterPro" id="IPR025713">
    <property type="entry name" value="MotB-like_N_dom"/>
</dbReference>